<name>L8WRL9_THACA</name>
<accession>L8WRL9</accession>
<sequence>MNRDRASHEEGAVARSHIAVGSVIALADAIVVFRELFGYTAKCSSRKSVYAAACDPPMTNLNTRDKIMRYLRRAPRDAIRRDGPGTGLHTRTYLTFR</sequence>
<keyword evidence="2" id="KW-1185">Reference proteome</keyword>
<dbReference type="AlphaFoldDB" id="L8WRL9"/>
<protein>
    <submittedName>
        <fullName evidence="1">Uncharacterized protein</fullName>
    </submittedName>
</protein>
<dbReference type="Proteomes" id="UP000011668">
    <property type="component" value="Unassembled WGS sequence"/>
</dbReference>
<gene>
    <name evidence="1" type="ORF">AG1IA_06945</name>
</gene>
<dbReference type="EMBL" id="AFRT01001963">
    <property type="protein sequence ID" value="ELU39024.1"/>
    <property type="molecule type" value="Genomic_DNA"/>
</dbReference>
<comment type="caution">
    <text evidence="1">The sequence shown here is derived from an EMBL/GenBank/DDBJ whole genome shotgun (WGS) entry which is preliminary data.</text>
</comment>
<evidence type="ECO:0000313" key="2">
    <source>
        <dbReference type="Proteomes" id="UP000011668"/>
    </source>
</evidence>
<organism evidence="1 2">
    <name type="scientific">Thanatephorus cucumeris (strain AG1-IA)</name>
    <name type="common">Rice sheath blight fungus</name>
    <name type="synonym">Rhizoctonia solani</name>
    <dbReference type="NCBI Taxonomy" id="983506"/>
    <lineage>
        <taxon>Eukaryota</taxon>
        <taxon>Fungi</taxon>
        <taxon>Dikarya</taxon>
        <taxon>Basidiomycota</taxon>
        <taxon>Agaricomycotina</taxon>
        <taxon>Agaricomycetes</taxon>
        <taxon>Cantharellales</taxon>
        <taxon>Ceratobasidiaceae</taxon>
        <taxon>Rhizoctonia</taxon>
        <taxon>Rhizoctonia solani AG-1</taxon>
    </lineage>
</organism>
<reference evidence="1 2" key="1">
    <citation type="journal article" date="2013" name="Nat. Commun.">
        <title>The evolution and pathogenic mechanisms of the rice sheath blight pathogen.</title>
        <authorList>
            <person name="Zheng A."/>
            <person name="Lin R."/>
            <person name="Xu L."/>
            <person name="Qin P."/>
            <person name="Tang C."/>
            <person name="Ai P."/>
            <person name="Zhang D."/>
            <person name="Liu Y."/>
            <person name="Sun Z."/>
            <person name="Feng H."/>
            <person name="Wang Y."/>
            <person name="Chen Y."/>
            <person name="Liang X."/>
            <person name="Fu R."/>
            <person name="Li Q."/>
            <person name="Zhang J."/>
            <person name="Yu X."/>
            <person name="Xie Z."/>
            <person name="Ding L."/>
            <person name="Guan P."/>
            <person name="Tang J."/>
            <person name="Liang Y."/>
            <person name="Wang S."/>
            <person name="Deng Q."/>
            <person name="Li S."/>
            <person name="Zhu J."/>
            <person name="Wang L."/>
            <person name="Liu H."/>
            <person name="Li P."/>
        </authorList>
    </citation>
    <scope>NUCLEOTIDE SEQUENCE [LARGE SCALE GENOMIC DNA]</scope>
    <source>
        <strain evidence="2">AG-1 IA</strain>
    </source>
</reference>
<evidence type="ECO:0000313" key="1">
    <source>
        <dbReference type="EMBL" id="ELU39024.1"/>
    </source>
</evidence>
<proteinExistence type="predicted"/>
<dbReference type="HOGENOM" id="CLU_2348132_0_0_1"/>